<feature type="transmembrane region" description="Helical" evidence="10">
    <location>
        <begin position="188"/>
        <end position="216"/>
    </location>
</feature>
<dbReference type="InterPro" id="IPR050569">
    <property type="entry name" value="TAAR"/>
</dbReference>
<feature type="transmembrane region" description="Helical" evidence="10">
    <location>
        <begin position="32"/>
        <end position="52"/>
    </location>
</feature>
<keyword evidence="8 9" id="KW-0807">Transducer</keyword>
<evidence type="ECO:0000256" key="3">
    <source>
        <dbReference type="ARBA" id="ARBA00022692"/>
    </source>
</evidence>
<feature type="domain" description="G-protein coupled receptors family 1 profile" evidence="11">
    <location>
        <begin position="43"/>
        <end position="309"/>
    </location>
</feature>
<sequence length="342" mass="39929">MENNTSKIEETDEMEEDHDESAKGFEAVVDTFPIILAVFIIIANSLGLVLFARNRRLRTITNTFLVSLAISDLLTGLFGIPFYLICSAVTQQDYCRTAMLCWRFTSTSTVLHLLAVTLDRYAAIVHAIRYHTIVTRTVAKTTILMIWLTSFFVSLIQLSWQPNDEELSEMSDEEMEQAWETYKRKTSIYLVSTLLIFFLLPLMVMVYSYVRIIIIVRYHEKQMKKHNMPSTRGVGEPLQKKNSSFNIQAQWKSAIVFLVMILVYVICWLPFFLYSLREQLDLFRLPHWAEYVFFYYPRFVTSLSNPLFYIIGKHDFRKALCPKKQNHNGTQMTSLIGRGEQR</sequence>
<dbReference type="RefSeq" id="XP_031575153.1">
    <property type="nucleotide sequence ID" value="XM_031719293.1"/>
</dbReference>
<evidence type="ECO:0000313" key="13">
    <source>
        <dbReference type="RefSeq" id="XP_031575153.1"/>
    </source>
</evidence>
<evidence type="ECO:0000313" key="14">
    <source>
        <dbReference type="RefSeq" id="XP_031575154.1"/>
    </source>
</evidence>
<dbReference type="SUPFAM" id="SSF81321">
    <property type="entry name" value="Family A G protein-coupled receptor-like"/>
    <property type="match status" value="1"/>
</dbReference>
<dbReference type="AlphaFoldDB" id="A0A6P8JBY5"/>
<keyword evidence="3 9" id="KW-0812">Transmembrane</keyword>
<gene>
    <name evidence="13 14 15" type="primary">LOC116308802</name>
</gene>
<evidence type="ECO:0000313" key="15">
    <source>
        <dbReference type="RefSeq" id="XP_031575155.1"/>
    </source>
</evidence>
<dbReference type="PANTHER" id="PTHR24249:SF372">
    <property type="entry name" value="G-PROTEIN COUPLED RECEPTORS FAMILY 1 PROFILE DOMAIN-CONTAINING PROTEIN"/>
    <property type="match status" value="1"/>
</dbReference>
<protein>
    <submittedName>
        <fullName evidence="13 14">Beta-1 adrenergic receptor-like</fullName>
    </submittedName>
</protein>
<dbReference type="KEGG" id="aten:116308802"/>
<dbReference type="PANTHER" id="PTHR24249">
    <property type="entry name" value="HISTAMINE RECEPTOR-RELATED G-PROTEIN COUPLED RECEPTOR"/>
    <property type="match status" value="1"/>
</dbReference>
<feature type="transmembrane region" description="Helical" evidence="10">
    <location>
        <begin position="110"/>
        <end position="130"/>
    </location>
</feature>
<dbReference type="PRINTS" id="PR00237">
    <property type="entry name" value="GPCRRHODOPSN"/>
</dbReference>
<evidence type="ECO:0000256" key="6">
    <source>
        <dbReference type="ARBA" id="ARBA00023136"/>
    </source>
</evidence>
<dbReference type="PROSITE" id="PS00237">
    <property type="entry name" value="G_PROTEIN_RECEP_F1_1"/>
    <property type="match status" value="1"/>
</dbReference>
<feature type="transmembrane region" description="Helical" evidence="10">
    <location>
        <begin position="64"/>
        <end position="90"/>
    </location>
</feature>
<comment type="similarity">
    <text evidence="9">Belongs to the G-protein coupled receptor 1 family.</text>
</comment>
<evidence type="ECO:0000256" key="10">
    <source>
        <dbReference type="SAM" id="Phobius"/>
    </source>
</evidence>
<keyword evidence="4 10" id="KW-1133">Transmembrane helix</keyword>
<proteinExistence type="inferred from homology"/>
<keyword evidence="2" id="KW-1003">Cell membrane</keyword>
<reference evidence="13 14" key="1">
    <citation type="submission" date="2025-04" db="UniProtKB">
        <authorList>
            <consortium name="RefSeq"/>
        </authorList>
    </citation>
    <scope>IDENTIFICATION</scope>
    <source>
        <tissue evidence="13 14">Tentacle</tissue>
    </source>
</reference>
<keyword evidence="12" id="KW-1185">Reference proteome</keyword>
<dbReference type="PROSITE" id="PS50262">
    <property type="entry name" value="G_PROTEIN_RECEP_F1_2"/>
    <property type="match status" value="1"/>
</dbReference>
<dbReference type="GO" id="GO:0004930">
    <property type="term" value="F:G protein-coupled receptor activity"/>
    <property type="evidence" value="ECO:0007669"/>
    <property type="project" value="UniProtKB-KW"/>
</dbReference>
<evidence type="ECO:0000313" key="12">
    <source>
        <dbReference type="Proteomes" id="UP000515163"/>
    </source>
</evidence>
<evidence type="ECO:0000259" key="11">
    <source>
        <dbReference type="PROSITE" id="PS50262"/>
    </source>
</evidence>
<feature type="transmembrane region" description="Helical" evidence="10">
    <location>
        <begin position="293"/>
        <end position="311"/>
    </location>
</feature>
<dbReference type="Gene3D" id="1.20.1070.10">
    <property type="entry name" value="Rhodopsin 7-helix transmembrane proteins"/>
    <property type="match status" value="1"/>
</dbReference>
<organism evidence="12 13">
    <name type="scientific">Actinia tenebrosa</name>
    <name type="common">Australian red waratah sea anemone</name>
    <dbReference type="NCBI Taxonomy" id="6105"/>
    <lineage>
        <taxon>Eukaryota</taxon>
        <taxon>Metazoa</taxon>
        <taxon>Cnidaria</taxon>
        <taxon>Anthozoa</taxon>
        <taxon>Hexacorallia</taxon>
        <taxon>Actiniaria</taxon>
        <taxon>Actiniidae</taxon>
        <taxon>Actinia</taxon>
    </lineage>
</organism>
<dbReference type="GeneID" id="116308802"/>
<dbReference type="Proteomes" id="UP000515163">
    <property type="component" value="Unplaced"/>
</dbReference>
<evidence type="ECO:0000256" key="5">
    <source>
        <dbReference type="ARBA" id="ARBA00023040"/>
    </source>
</evidence>
<feature type="transmembrane region" description="Helical" evidence="10">
    <location>
        <begin position="254"/>
        <end position="273"/>
    </location>
</feature>
<evidence type="ECO:0000256" key="9">
    <source>
        <dbReference type="RuleBase" id="RU000688"/>
    </source>
</evidence>
<evidence type="ECO:0000256" key="4">
    <source>
        <dbReference type="ARBA" id="ARBA00022989"/>
    </source>
</evidence>
<name>A0A6P8JBY5_ACTTE</name>
<evidence type="ECO:0000256" key="1">
    <source>
        <dbReference type="ARBA" id="ARBA00004651"/>
    </source>
</evidence>
<keyword evidence="5 9" id="KW-0297">G-protein coupled receptor</keyword>
<comment type="subcellular location">
    <subcellularLocation>
        <location evidence="1">Cell membrane</location>
        <topology evidence="1">Multi-pass membrane protein</topology>
    </subcellularLocation>
</comment>
<keyword evidence="7 9" id="KW-0675">Receptor</keyword>
<dbReference type="InterPro" id="IPR017452">
    <property type="entry name" value="GPCR_Rhodpsn_7TM"/>
</dbReference>
<evidence type="ECO:0000256" key="7">
    <source>
        <dbReference type="ARBA" id="ARBA00023170"/>
    </source>
</evidence>
<dbReference type="GO" id="GO:0005886">
    <property type="term" value="C:plasma membrane"/>
    <property type="evidence" value="ECO:0007669"/>
    <property type="project" value="UniProtKB-SubCell"/>
</dbReference>
<dbReference type="InterPro" id="IPR000276">
    <property type="entry name" value="GPCR_Rhodpsn"/>
</dbReference>
<keyword evidence="6 10" id="KW-0472">Membrane</keyword>
<dbReference type="OrthoDB" id="5980742at2759"/>
<accession>A0A6P8JBY5</accession>
<dbReference type="Pfam" id="PF00001">
    <property type="entry name" value="7tm_1"/>
    <property type="match status" value="1"/>
</dbReference>
<evidence type="ECO:0000256" key="8">
    <source>
        <dbReference type="ARBA" id="ARBA00023224"/>
    </source>
</evidence>
<evidence type="ECO:0000256" key="2">
    <source>
        <dbReference type="ARBA" id="ARBA00022475"/>
    </source>
</evidence>
<dbReference type="RefSeq" id="XP_031575155.1">
    <property type="nucleotide sequence ID" value="XM_031719295.1"/>
</dbReference>
<dbReference type="RefSeq" id="XP_031575154.1">
    <property type="nucleotide sequence ID" value="XM_031719294.1"/>
</dbReference>
<dbReference type="CDD" id="cd00637">
    <property type="entry name" value="7tm_classA_rhodopsin-like"/>
    <property type="match status" value="1"/>
</dbReference>
<feature type="transmembrane region" description="Helical" evidence="10">
    <location>
        <begin position="142"/>
        <end position="160"/>
    </location>
</feature>